<dbReference type="GO" id="GO:0007005">
    <property type="term" value="P:mitochondrion organization"/>
    <property type="evidence" value="ECO:0007669"/>
    <property type="project" value="TreeGrafter"/>
</dbReference>
<keyword evidence="4" id="KW-0653">Protein transport</keyword>
<evidence type="ECO:0000256" key="6">
    <source>
        <dbReference type="ARBA" id="ARBA00023136"/>
    </source>
</evidence>
<dbReference type="PANTHER" id="PTHR12289">
    <property type="entry name" value="METAXIN RELATED"/>
    <property type="match status" value="1"/>
</dbReference>
<evidence type="ECO:0000256" key="2">
    <source>
        <dbReference type="ARBA" id="ARBA00022448"/>
    </source>
</evidence>
<name>A0A5E8C271_9ASCO</name>
<dbReference type="Proteomes" id="UP000398389">
    <property type="component" value="Unassembled WGS sequence"/>
</dbReference>
<dbReference type="PANTHER" id="PTHR12289:SF41">
    <property type="entry name" value="FAILED AXON CONNECTIONS-RELATED"/>
    <property type="match status" value="1"/>
</dbReference>
<gene>
    <name evidence="8" type="ORF">SAPINGB_P005864</name>
</gene>
<dbReference type="OrthoDB" id="5835136at2759"/>
<dbReference type="CDD" id="cd03078">
    <property type="entry name" value="GST_N_Metaxin1_like"/>
    <property type="match status" value="1"/>
</dbReference>
<dbReference type="GO" id="GO:0015031">
    <property type="term" value="P:protein transport"/>
    <property type="evidence" value="ECO:0007669"/>
    <property type="project" value="UniProtKB-KW"/>
</dbReference>
<evidence type="ECO:0000259" key="7">
    <source>
        <dbReference type="Pfam" id="PF10568"/>
    </source>
</evidence>
<sequence>MTSIEGPFELHIWGPLGDLPSFSPECLAAVWYITQAIPEELQAQVLIYQSSNTNVSPAGVLPALVHGGKVFSGFTSILRYLKAHGFDLDAPVLTSSELNTKLPATLAYLDTNLGAISQYLLFVQSKNYEKLMRPLLSQLIPFPMQYSVPLREKAIAEAQCLSLGLHQQSTSSNSKDVPESSPILSKLQLQLEEQRKARELSMKEAKQSLRMLSFAQDVFRNIVKLGKQDSSSDDDGERKSDGNQSSWQLFPRLSSADLLLLAHLIIQTHERLPFSPIKSLLEGEFPELVSYIERNVSGLHDLQMNIVPTKPEDRPTLYNAVSSWVTSWF</sequence>
<accession>A0A5E8C271</accession>
<evidence type="ECO:0000256" key="1">
    <source>
        <dbReference type="ARBA" id="ARBA00004294"/>
    </source>
</evidence>
<dbReference type="InterPro" id="IPR019564">
    <property type="entry name" value="Sam37/metaxin_N"/>
</dbReference>
<organism evidence="8 9">
    <name type="scientific">Magnusiomyces paraingens</name>
    <dbReference type="NCBI Taxonomy" id="2606893"/>
    <lineage>
        <taxon>Eukaryota</taxon>
        <taxon>Fungi</taxon>
        <taxon>Dikarya</taxon>
        <taxon>Ascomycota</taxon>
        <taxon>Saccharomycotina</taxon>
        <taxon>Dipodascomycetes</taxon>
        <taxon>Dipodascales</taxon>
        <taxon>Dipodascaceae</taxon>
        <taxon>Magnusiomyces</taxon>
    </lineage>
</organism>
<dbReference type="AlphaFoldDB" id="A0A5E8C271"/>
<evidence type="ECO:0000256" key="5">
    <source>
        <dbReference type="ARBA" id="ARBA00023128"/>
    </source>
</evidence>
<protein>
    <recommendedName>
        <fullName evidence="7">Mitochondrial outer membrane transport complex Sam37/metaxin N-terminal domain-containing protein</fullName>
    </recommendedName>
</protein>
<keyword evidence="9" id="KW-1185">Reference proteome</keyword>
<dbReference type="GO" id="GO:0001401">
    <property type="term" value="C:SAM complex"/>
    <property type="evidence" value="ECO:0007669"/>
    <property type="project" value="InterPro"/>
</dbReference>
<dbReference type="InterPro" id="IPR050931">
    <property type="entry name" value="Mito_Protein_Transport_Metaxin"/>
</dbReference>
<keyword evidence="6" id="KW-0472">Membrane</keyword>
<dbReference type="RefSeq" id="XP_031856469.1">
    <property type="nucleotide sequence ID" value="XM_032000578.1"/>
</dbReference>
<dbReference type="GeneID" id="43584678"/>
<dbReference type="Pfam" id="PF10568">
    <property type="entry name" value="Tom37"/>
    <property type="match status" value="1"/>
</dbReference>
<evidence type="ECO:0000256" key="4">
    <source>
        <dbReference type="ARBA" id="ARBA00022927"/>
    </source>
</evidence>
<comment type="subcellular location">
    <subcellularLocation>
        <location evidence="1">Mitochondrion outer membrane</location>
    </subcellularLocation>
</comment>
<evidence type="ECO:0000313" key="8">
    <source>
        <dbReference type="EMBL" id="VVT57777.1"/>
    </source>
</evidence>
<feature type="domain" description="Mitochondrial outer membrane transport complex Sam37/metaxin N-terminal" evidence="7">
    <location>
        <begin position="26"/>
        <end position="151"/>
    </location>
</feature>
<reference evidence="8 9" key="1">
    <citation type="submission" date="2019-09" db="EMBL/GenBank/DDBJ databases">
        <authorList>
            <person name="Brejova B."/>
        </authorList>
    </citation>
    <scope>NUCLEOTIDE SEQUENCE [LARGE SCALE GENOMIC DNA]</scope>
</reference>
<proteinExistence type="predicted"/>
<evidence type="ECO:0000313" key="9">
    <source>
        <dbReference type="Proteomes" id="UP000398389"/>
    </source>
</evidence>
<dbReference type="EMBL" id="CABVLU010000005">
    <property type="protein sequence ID" value="VVT57777.1"/>
    <property type="molecule type" value="Genomic_DNA"/>
</dbReference>
<evidence type="ECO:0000256" key="3">
    <source>
        <dbReference type="ARBA" id="ARBA00022787"/>
    </source>
</evidence>
<keyword evidence="3" id="KW-1000">Mitochondrion outer membrane</keyword>
<keyword evidence="5" id="KW-0496">Mitochondrion</keyword>
<keyword evidence="2" id="KW-0813">Transport</keyword>